<dbReference type="AlphaFoldDB" id="A0A0E9Q701"/>
<proteinExistence type="predicted"/>
<protein>
    <submittedName>
        <fullName evidence="1">Uncharacterized protein</fullName>
    </submittedName>
</protein>
<reference evidence="1" key="1">
    <citation type="submission" date="2014-11" db="EMBL/GenBank/DDBJ databases">
        <authorList>
            <person name="Amaro Gonzalez C."/>
        </authorList>
    </citation>
    <scope>NUCLEOTIDE SEQUENCE</scope>
</reference>
<name>A0A0E9Q701_ANGAN</name>
<organism evidence="1">
    <name type="scientific">Anguilla anguilla</name>
    <name type="common">European freshwater eel</name>
    <name type="synonym">Muraena anguilla</name>
    <dbReference type="NCBI Taxonomy" id="7936"/>
    <lineage>
        <taxon>Eukaryota</taxon>
        <taxon>Metazoa</taxon>
        <taxon>Chordata</taxon>
        <taxon>Craniata</taxon>
        <taxon>Vertebrata</taxon>
        <taxon>Euteleostomi</taxon>
        <taxon>Actinopterygii</taxon>
        <taxon>Neopterygii</taxon>
        <taxon>Teleostei</taxon>
        <taxon>Anguilliformes</taxon>
        <taxon>Anguillidae</taxon>
        <taxon>Anguilla</taxon>
    </lineage>
</organism>
<reference evidence="1" key="2">
    <citation type="journal article" date="2015" name="Fish Shellfish Immunol.">
        <title>Early steps in the European eel (Anguilla anguilla)-Vibrio vulnificus interaction in the gills: Role of the RtxA13 toxin.</title>
        <authorList>
            <person name="Callol A."/>
            <person name="Pajuelo D."/>
            <person name="Ebbesson L."/>
            <person name="Teles M."/>
            <person name="MacKenzie S."/>
            <person name="Amaro C."/>
        </authorList>
    </citation>
    <scope>NUCLEOTIDE SEQUENCE</scope>
</reference>
<dbReference type="EMBL" id="GBXM01096290">
    <property type="protein sequence ID" value="JAH12287.1"/>
    <property type="molecule type" value="Transcribed_RNA"/>
</dbReference>
<sequence length="47" mass="5294">MEPSPASRSLDSLWNITFCRMHAHSQPGHALLQQRTLILCKGYISVV</sequence>
<evidence type="ECO:0000313" key="1">
    <source>
        <dbReference type="EMBL" id="JAH12287.1"/>
    </source>
</evidence>
<accession>A0A0E9Q701</accession>